<protein>
    <submittedName>
        <fullName evidence="1">Uncharacterized protein</fullName>
    </submittedName>
</protein>
<evidence type="ECO:0000313" key="1">
    <source>
        <dbReference type="EMBL" id="KHN70186.1"/>
    </source>
</evidence>
<dbReference type="InParanoid" id="A0A0B2UGJ2"/>
<accession>A0A0B2UGJ2</accession>
<dbReference type="RefSeq" id="XP_014564228.1">
    <property type="nucleotide sequence ID" value="XM_014708742.1"/>
</dbReference>
<dbReference type="EMBL" id="JOKQ01000002">
    <property type="protein sequence ID" value="KHN70186.1"/>
    <property type="molecule type" value="Genomic_DNA"/>
</dbReference>
<keyword evidence="2" id="KW-1185">Reference proteome</keyword>
<evidence type="ECO:0000313" key="2">
    <source>
        <dbReference type="Proteomes" id="UP000031056"/>
    </source>
</evidence>
<reference evidence="1 2" key="1">
    <citation type="journal article" date="2014" name="MBio">
        <title>The Ordospora colligata genome; evolution of extreme reduction in microsporidia and host-to-parasite horizontal gene transfer.</title>
        <authorList>
            <person name="Pombert J.-F."/>
            <person name="Haag K.L."/>
            <person name="Beidas S."/>
            <person name="Ebert D."/>
            <person name="Keeling P.J."/>
        </authorList>
    </citation>
    <scope>NUCLEOTIDE SEQUENCE [LARGE SCALE GENOMIC DNA]</scope>
    <source>
        <strain evidence="1 2">OC4</strain>
    </source>
</reference>
<name>A0A0B2UGJ2_9MICR</name>
<comment type="caution">
    <text evidence="1">The sequence shown here is derived from an EMBL/GenBank/DDBJ whole genome shotgun (WGS) entry which is preliminary data.</text>
</comment>
<dbReference type="Proteomes" id="UP000031056">
    <property type="component" value="Unassembled WGS sequence"/>
</dbReference>
<dbReference type="AlphaFoldDB" id="A0A0B2UGJ2"/>
<gene>
    <name evidence="1" type="ORF">M896_020200</name>
</gene>
<organism evidence="1 2">
    <name type="scientific">Ordospora colligata OC4</name>
    <dbReference type="NCBI Taxonomy" id="1354746"/>
    <lineage>
        <taxon>Eukaryota</taxon>
        <taxon>Fungi</taxon>
        <taxon>Fungi incertae sedis</taxon>
        <taxon>Microsporidia</taxon>
        <taxon>Ordosporidae</taxon>
        <taxon>Ordospora</taxon>
    </lineage>
</organism>
<dbReference type="GeneID" id="26261115"/>
<proteinExistence type="predicted"/>
<dbReference type="HOGENOM" id="CLU_2386784_0_0_1"/>
<sequence>MKTVSKNRRFSSPFVLVWKLISKLYYRYTLEMGICILEWWEVVLVNTYFLLLTSSFIKQMIKVTKCVYKMIIKLPSIFKSKMRVHSNNTTITST</sequence>
<dbReference type="VEuPathDB" id="MicrosporidiaDB:M896_020200"/>
<dbReference type="OrthoDB" id="2187396at2759"/>